<dbReference type="GO" id="GO:0005886">
    <property type="term" value="C:plasma membrane"/>
    <property type="evidence" value="ECO:0007669"/>
    <property type="project" value="UniProtKB-SubCell"/>
</dbReference>
<feature type="transmembrane region" description="Helical" evidence="6">
    <location>
        <begin position="287"/>
        <end position="309"/>
    </location>
</feature>
<dbReference type="Pfam" id="PF00361">
    <property type="entry name" value="Proton_antipo_M"/>
    <property type="match status" value="1"/>
</dbReference>
<keyword evidence="6" id="KW-0874">Quinone</keyword>
<feature type="transmembrane region" description="Helical" evidence="6">
    <location>
        <begin position="155"/>
        <end position="178"/>
    </location>
</feature>
<evidence type="ECO:0000256" key="4">
    <source>
        <dbReference type="ARBA" id="ARBA00022989"/>
    </source>
</evidence>
<accession>A0A3A8ARF5</accession>
<keyword evidence="6" id="KW-0830">Ubiquinone</keyword>
<dbReference type="PANTHER" id="PTHR22773">
    <property type="entry name" value="NADH DEHYDROGENASE"/>
    <property type="match status" value="1"/>
</dbReference>
<dbReference type="AlphaFoldDB" id="A0A3A8ARF5"/>
<dbReference type="GO" id="GO:0050136">
    <property type="term" value="F:NADH dehydrogenase (quinone) (non-electrogenic) activity"/>
    <property type="evidence" value="ECO:0007669"/>
    <property type="project" value="UniProtKB-UniRule"/>
</dbReference>
<dbReference type="GO" id="GO:0042773">
    <property type="term" value="P:ATP synthesis coupled electron transport"/>
    <property type="evidence" value="ECO:0007669"/>
    <property type="project" value="InterPro"/>
</dbReference>
<feature type="transmembrane region" description="Helical" evidence="6">
    <location>
        <begin position="228"/>
        <end position="250"/>
    </location>
</feature>
<comment type="function">
    <text evidence="1 6">NDH-1 shuttles electrons from NADH, via FMN and iron-sulfur (Fe-S) centers, to quinones in the respiratory chain. The immediate electron acceptor for the enzyme in this species is believed to be ubiquinone. Couples the redox reaction to proton translocation (for every two electrons transferred, four hydrogen ions are translocated across the cytoplasmic membrane), and thus conserves the redox energy in a proton gradient.</text>
</comment>
<dbReference type="EC" id="7.1.1.-" evidence="6"/>
<comment type="catalytic activity">
    <reaction evidence="6">
        <text>a quinone + NADH + 5 H(+)(in) = a quinol + NAD(+) + 4 H(+)(out)</text>
        <dbReference type="Rhea" id="RHEA:57888"/>
        <dbReference type="ChEBI" id="CHEBI:15378"/>
        <dbReference type="ChEBI" id="CHEBI:24646"/>
        <dbReference type="ChEBI" id="CHEBI:57540"/>
        <dbReference type="ChEBI" id="CHEBI:57945"/>
        <dbReference type="ChEBI" id="CHEBI:132124"/>
    </reaction>
</comment>
<keyword evidence="5 6" id="KW-0472">Membrane</keyword>
<evidence type="ECO:0000259" key="8">
    <source>
        <dbReference type="Pfam" id="PF00361"/>
    </source>
</evidence>
<comment type="subcellular location">
    <subcellularLocation>
        <location evidence="6">Cell membrane</location>
        <topology evidence="6">Multi-pass membrane protein</topology>
    </subcellularLocation>
    <subcellularLocation>
        <location evidence="2">Endomembrane system</location>
        <topology evidence="2">Multi-pass membrane protein</topology>
    </subcellularLocation>
    <subcellularLocation>
        <location evidence="7">Membrane</location>
        <topology evidence="7">Multi-pass membrane protein</topology>
    </subcellularLocation>
</comment>
<name>A0A3A8ARF5_9RHOB</name>
<dbReference type="GO" id="GO:0048038">
    <property type="term" value="F:quinone binding"/>
    <property type="evidence" value="ECO:0007669"/>
    <property type="project" value="UniProtKB-KW"/>
</dbReference>
<feature type="transmembrane region" description="Helical" evidence="6">
    <location>
        <begin position="390"/>
        <end position="410"/>
    </location>
</feature>
<dbReference type="Proteomes" id="UP000281128">
    <property type="component" value="Unassembled WGS sequence"/>
</dbReference>
<dbReference type="GO" id="GO:0008137">
    <property type="term" value="F:NADH dehydrogenase (ubiquinone) activity"/>
    <property type="evidence" value="ECO:0007669"/>
    <property type="project" value="InterPro"/>
</dbReference>
<keyword evidence="6" id="KW-1278">Translocase</keyword>
<comment type="subunit">
    <text evidence="6">NDH-1 is composed of 14 different subunits. Subunits NuoA, H, J, K, L, M, N constitute the membrane sector of the complex.</text>
</comment>
<feature type="transmembrane region" description="Helical" evidence="6">
    <location>
        <begin position="30"/>
        <end position="51"/>
    </location>
</feature>
<feature type="transmembrane region" description="Helical" evidence="6">
    <location>
        <begin position="431"/>
        <end position="455"/>
    </location>
</feature>
<feature type="transmembrane region" description="Helical" evidence="6">
    <location>
        <begin position="71"/>
        <end position="92"/>
    </location>
</feature>
<dbReference type="RefSeq" id="WP_121168758.1">
    <property type="nucleotide sequence ID" value="NZ_RAPE01000006.1"/>
</dbReference>
<evidence type="ECO:0000256" key="2">
    <source>
        <dbReference type="ARBA" id="ARBA00004127"/>
    </source>
</evidence>
<feature type="transmembrane region" description="Helical" evidence="6">
    <location>
        <begin position="262"/>
        <end position="280"/>
    </location>
</feature>
<feature type="transmembrane region" description="Helical" evidence="6">
    <location>
        <begin position="99"/>
        <end position="118"/>
    </location>
</feature>
<dbReference type="EMBL" id="RAPE01000006">
    <property type="protein sequence ID" value="RKF12606.1"/>
    <property type="molecule type" value="Genomic_DNA"/>
</dbReference>
<dbReference type="InterPro" id="IPR001750">
    <property type="entry name" value="ND/Mrp_TM"/>
</dbReference>
<sequence>MPVADVGPEIALIAGAIAALLLAMALPQRLLGWCLVPALAALAAALLWALAQASEARLTFSGAWALDGVTLWARGMIVAATALCLILSPGWFARDRRHGEFYTITLFSALGAVGMAGAADLMQLVMAVLLSSVTGYVLAAWHRDWALSVEAGMKYFLIGALANALLVIGVILVMGMAGSSDYATLKGADVSSPLALIGLALIVCGLAFKLGALPGHAWMPDVAEGAPVPAAAFLTVAPKIGAALALYRLAHLFPEVEMLRPLIAALSVMTMTLGNLAALWQEDVRRLVGWSSVSQSGYALMAVAVADLAPRALPSLLWFLAAYALANITAFAVIAHLRGRTALHDYRGLARTRPGMAAALIVAFLSLVGIPPLIGFTGKLGLFIATIDGGYAWLALAAVLNTVASLFYYARVIGPMYFAAPQEARPETLTLSSGVAAMFCAAALIGLGIFSGPFLGDAVDVMLRP</sequence>
<evidence type="ECO:0000256" key="1">
    <source>
        <dbReference type="ARBA" id="ARBA00002378"/>
    </source>
</evidence>
<gene>
    <name evidence="6" type="primary">nuoN</name>
    <name evidence="9" type="ORF">D6850_16710</name>
</gene>
<feature type="transmembrane region" description="Helical" evidence="6">
    <location>
        <begin position="6"/>
        <end position="23"/>
    </location>
</feature>
<evidence type="ECO:0000256" key="7">
    <source>
        <dbReference type="RuleBase" id="RU000320"/>
    </source>
</evidence>
<keyword evidence="4 6" id="KW-1133">Transmembrane helix</keyword>
<feature type="transmembrane region" description="Helical" evidence="6">
    <location>
        <begin position="190"/>
        <end position="208"/>
    </location>
</feature>
<evidence type="ECO:0000256" key="3">
    <source>
        <dbReference type="ARBA" id="ARBA00022692"/>
    </source>
</evidence>
<comment type="caution">
    <text evidence="9">The sequence shown here is derived from an EMBL/GenBank/DDBJ whole genome shotgun (WGS) entry which is preliminary data.</text>
</comment>
<evidence type="ECO:0000256" key="5">
    <source>
        <dbReference type="ARBA" id="ARBA00023136"/>
    </source>
</evidence>
<comment type="similarity">
    <text evidence="6">Belongs to the complex I subunit 2 family.</text>
</comment>
<evidence type="ECO:0000256" key="6">
    <source>
        <dbReference type="HAMAP-Rule" id="MF_00445"/>
    </source>
</evidence>
<dbReference type="GO" id="GO:0012505">
    <property type="term" value="C:endomembrane system"/>
    <property type="evidence" value="ECO:0007669"/>
    <property type="project" value="UniProtKB-SubCell"/>
</dbReference>
<dbReference type="HAMAP" id="MF_00445">
    <property type="entry name" value="NDH1_NuoN_1"/>
    <property type="match status" value="1"/>
</dbReference>
<keyword evidence="6" id="KW-0813">Transport</keyword>
<organism evidence="9 10">
    <name type="scientific">Roseovarius spongiae</name>
    <dbReference type="NCBI Taxonomy" id="2320272"/>
    <lineage>
        <taxon>Bacteria</taxon>
        <taxon>Pseudomonadati</taxon>
        <taxon>Pseudomonadota</taxon>
        <taxon>Alphaproteobacteria</taxon>
        <taxon>Rhodobacterales</taxon>
        <taxon>Roseobacteraceae</taxon>
        <taxon>Roseovarius</taxon>
    </lineage>
</organism>
<evidence type="ECO:0000313" key="10">
    <source>
        <dbReference type="Proteomes" id="UP000281128"/>
    </source>
</evidence>
<feature type="transmembrane region" description="Helical" evidence="6">
    <location>
        <begin position="315"/>
        <end position="337"/>
    </location>
</feature>
<reference evidence="9 10" key="1">
    <citation type="submission" date="2018-09" db="EMBL/GenBank/DDBJ databases">
        <title>Roseovarius spongiae sp. nov., isolated from a marine sponge.</title>
        <authorList>
            <person name="Zhuang L."/>
            <person name="Luo L."/>
        </authorList>
    </citation>
    <scope>NUCLEOTIDE SEQUENCE [LARGE SCALE GENOMIC DNA]</scope>
    <source>
        <strain evidence="9 10">HN-E21</strain>
    </source>
</reference>
<keyword evidence="6" id="KW-0520">NAD</keyword>
<keyword evidence="10" id="KW-1185">Reference proteome</keyword>
<evidence type="ECO:0000313" key="9">
    <source>
        <dbReference type="EMBL" id="RKF12606.1"/>
    </source>
</evidence>
<keyword evidence="3 6" id="KW-0812">Transmembrane</keyword>
<feature type="domain" description="NADH:quinone oxidoreductase/Mrp antiporter transmembrane" evidence="8">
    <location>
        <begin position="118"/>
        <end position="403"/>
    </location>
</feature>
<dbReference type="InterPro" id="IPR010096">
    <property type="entry name" value="NADH-Q_OxRdtase_suN/2"/>
</dbReference>
<keyword evidence="6" id="KW-1003">Cell membrane</keyword>
<proteinExistence type="inferred from homology"/>
<feature type="transmembrane region" description="Helical" evidence="6">
    <location>
        <begin position="124"/>
        <end position="143"/>
    </location>
</feature>
<feature type="transmembrane region" description="Helical" evidence="6">
    <location>
        <begin position="357"/>
        <end position="378"/>
    </location>
</feature>
<protein>
    <recommendedName>
        <fullName evidence="6">NADH-quinone oxidoreductase subunit N</fullName>
        <ecNumber evidence="6">7.1.1.-</ecNumber>
    </recommendedName>
    <alternativeName>
        <fullName evidence="6">NADH dehydrogenase I subunit N</fullName>
    </alternativeName>
    <alternativeName>
        <fullName evidence="6">NDH-1 subunit N</fullName>
    </alternativeName>
</protein>
<dbReference type="OrthoDB" id="9811718at2"/>